<dbReference type="Gene3D" id="3.30.70.360">
    <property type="match status" value="1"/>
</dbReference>
<dbReference type="PANTHER" id="PTHR32494">
    <property type="entry name" value="ALLANTOATE DEIMINASE-RELATED"/>
    <property type="match status" value="1"/>
</dbReference>
<reference evidence="5 6" key="1">
    <citation type="submission" date="2019-03" db="EMBL/GenBank/DDBJ databases">
        <title>Genomics of glacier-inhabiting Cryobacterium strains.</title>
        <authorList>
            <person name="Liu Q."/>
            <person name="Xin Y.-H."/>
        </authorList>
    </citation>
    <scope>NUCLEOTIDE SEQUENCE [LARGE SCALE GENOMIC DNA]</scope>
    <source>
        <strain evidence="6">TMT1-22</strain>
    </source>
</reference>
<sequence>MWDPSRARSRRRASGYVRNVGVGVRVSELAHGTLAGLAEIADIGRDARRGGYSRQLWQGPDLELRAWFALRAERLGLAVETDRNGNLWAWWGTPGPDAVVTGSHLDSVPGGGAYDGPLGVVSALEAIGRLQASGFTPSRPCAVLVFAEEEGSRFGIACLGSRLLTGGIDADRARALTDADGITLAEAAATAGLDPRRLGADPEALARIGLFLELHVEQGRGLIDLGRPVAVASSILAHGRWRLTVSGQGNHAGTTLMTGRRDPMVAAARAIVAVQETAAAIPGARATVGRLEVVPGGTNVIASSVHAWLDARCDTEAGTRALVAAITAQVERAVSLNGCSVAVTEESWTGTVAFDAALAGRFAAALGGVPALPTGAGHDAGVLSASVPSAMLFVRNPTGISHSPEEFAEVEDCVAGIDALEALLRSLL</sequence>
<gene>
    <name evidence="5" type="ORF">E3O49_09335</name>
</gene>
<evidence type="ECO:0000313" key="6">
    <source>
        <dbReference type="Proteomes" id="UP000297403"/>
    </source>
</evidence>
<comment type="similarity">
    <text evidence="1">Belongs to the peptidase M20 family.</text>
</comment>
<feature type="binding site" evidence="3">
    <location>
        <position position="115"/>
    </location>
    <ligand>
        <name>Zn(2+)</name>
        <dbReference type="ChEBI" id="CHEBI:29105"/>
        <label>2</label>
    </ligand>
</feature>
<comment type="cofactor">
    <cofactor evidence="3">
        <name>Zn(2+)</name>
        <dbReference type="ChEBI" id="CHEBI:29105"/>
    </cofactor>
    <text evidence="3">Binds 2 Zn(2+) ions per subunit.</text>
</comment>
<dbReference type="InterPro" id="IPR010158">
    <property type="entry name" value="Amidase_Cbmase"/>
</dbReference>
<evidence type="ECO:0000256" key="1">
    <source>
        <dbReference type="ARBA" id="ARBA00006153"/>
    </source>
</evidence>
<keyword evidence="3" id="KW-0862">Zinc</keyword>
<name>A0AAQ2C6D4_9MICO</name>
<dbReference type="PIRSF" id="PIRSF001235">
    <property type="entry name" value="Amidase_carbamoylase"/>
    <property type="match status" value="1"/>
</dbReference>
<dbReference type="Gene3D" id="3.40.630.10">
    <property type="entry name" value="Zn peptidases"/>
    <property type="match status" value="1"/>
</dbReference>
<dbReference type="InterPro" id="IPR036264">
    <property type="entry name" value="Bact_exopeptidase_dim_dom"/>
</dbReference>
<evidence type="ECO:0000313" key="5">
    <source>
        <dbReference type="EMBL" id="TFC46611.1"/>
    </source>
</evidence>
<comment type="caution">
    <text evidence="5">The sequence shown here is derived from an EMBL/GenBank/DDBJ whole genome shotgun (WGS) entry which is preliminary data.</text>
</comment>
<evidence type="ECO:0000256" key="3">
    <source>
        <dbReference type="PIRSR" id="PIRSR001235-1"/>
    </source>
</evidence>
<organism evidence="5 6">
    <name type="scientific">Cryobacterium shii</name>
    <dbReference type="NCBI Taxonomy" id="1259235"/>
    <lineage>
        <taxon>Bacteria</taxon>
        <taxon>Bacillati</taxon>
        <taxon>Actinomycetota</taxon>
        <taxon>Actinomycetes</taxon>
        <taxon>Micrococcales</taxon>
        <taxon>Microbacteriaceae</taxon>
        <taxon>Cryobacterium</taxon>
    </lineage>
</organism>
<dbReference type="EMBL" id="SOFY01000049">
    <property type="protein sequence ID" value="TFC46611.1"/>
    <property type="molecule type" value="Genomic_DNA"/>
</dbReference>
<feature type="binding site" evidence="4">
    <location>
        <position position="240"/>
    </location>
    <ligand>
        <name>allantoate</name>
        <dbReference type="ChEBI" id="CHEBI:17536"/>
    </ligand>
</feature>
<dbReference type="InterPro" id="IPR002933">
    <property type="entry name" value="Peptidase_M20"/>
</dbReference>
<dbReference type="AlphaFoldDB" id="A0AAQ2C6D4"/>
<protein>
    <submittedName>
        <fullName evidence="5">Allantoate amidohydrolase</fullName>
    </submittedName>
</protein>
<keyword evidence="6" id="KW-1185">Reference proteome</keyword>
<dbReference type="NCBIfam" id="NF006770">
    <property type="entry name" value="PRK09290.1-4"/>
    <property type="match status" value="1"/>
</dbReference>
<keyword evidence="2" id="KW-0378">Hydrolase</keyword>
<dbReference type="Proteomes" id="UP000297403">
    <property type="component" value="Unassembled WGS sequence"/>
</dbReference>
<feature type="binding site" evidence="3">
    <location>
        <position position="215"/>
    </location>
    <ligand>
        <name>Zn(2+)</name>
        <dbReference type="ChEBI" id="CHEBI:29105"/>
        <label>1</label>
    </ligand>
</feature>
<dbReference type="SUPFAM" id="SSF53187">
    <property type="entry name" value="Zn-dependent exopeptidases"/>
    <property type="match status" value="1"/>
</dbReference>
<feature type="binding site" evidence="3">
    <location>
        <position position="150"/>
    </location>
    <ligand>
        <name>Zn(2+)</name>
        <dbReference type="ChEBI" id="CHEBI:29105"/>
        <label>2</label>
    </ligand>
</feature>
<dbReference type="Pfam" id="PF01546">
    <property type="entry name" value="Peptidase_M20"/>
    <property type="match status" value="1"/>
</dbReference>
<dbReference type="SUPFAM" id="SSF55031">
    <property type="entry name" value="Bacterial exopeptidase dimerisation domain"/>
    <property type="match status" value="1"/>
</dbReference>
<dbReference type="NCBIfam" id="TIGR01879">
    <property type="entry name" value="hydantase"/>
    <property type="match status" value="1"/>
</dbReference>
<accession>A0AAQ2C6D4</accession>
<feature type="binding site" evidence="4">
    <location>
        <position position="312"/>
    </location>
    <ligand>
        <name>allantoate</name>
        <dbReference type="ChEBI" id="CHEBI:17536"/>
    </ligand>
</feature>
<feature type="binding site" evidence="3">
    <location>
        <position position="402"/>
    </location>
    <ligand>
        <name>Zn(2+)</name>
        <dbReference type="ChEBI" id="CHEBI:29105"/>
        <label>2</label>
    </ligand>
</feature>
<feature type="binding site" evidence="3">
    <location>
        <position position="115"/>
    </location>
    <ligand>
        <name>Zn(2+)</name>
        <dbReference type="ChEBI" id="CHEBI:29105"/>
        <label>1</label>
    </ligand>
</feature>
<dbReference type="GO" id="GO:0046872">
    <property type="term" value="F:metal ion binding"/>
    <property type="evidence" value="ECO:0007669"/>
    <property type="project" value="UniProtKB-KW"/>
</dbReference>
<dbReference type="GO" id="GO:0016813">
    <property type="term" value="F:hydrolase activity, acting on carbon-nitrogen (but not peptide) bonds, in linear amidines"/>
    <property type="evidence" value="ECO:0007669"/>
    <property type="project" value="InterPro"/>
</dbReference>
<dbReference type="PANTHER" id="PTHR32494:SF5">
    <property type="entry name" value="ALLANTOATE AMIDOHYDROLASE"/>
    <property type="match status" value="1"/>
</dbReference>
<evidence type="ECO:0000256" key="2">
    <source>
        <dbReference type="ARBA" id="ARBA00022801"/>
    </source>
</evidence>
<feature type="binding site" evidence="4">
    <location>
        <position position="299"/>
    </location>
    <ligand>
        <name>allantoate</name>
        <dbReference type="ChEBI" id="CHEBI:17536"/>
    </ligand>
</feature>
<keyword evidence="3" id="KW-0479">Metal-binding</keyword>
<feature type="binding site" evidence="3">
    <location>
        <position position="104"/>
    </location>
    <ligand>
        <name>Zn(2+)</name>
        <dbReference type="ChEBI" id="CHEBI:29105"/>
        <label>1</label>
    </ligand>
</feature>
<proteinExistence type="inferred from homology"/>
<evidence type="ECO:0000256" key="4">
    <source>
        <dbReference type="PIRSR" id="PIRSR001235-2"/>
    </source>
</evidence>